<dbReference type="Gene3D" id="3.80.10.10">
    <property type="entry name" value="Ribonuclease Inhibitor"/>
    <property type="match status" value="1"/>
</dbReference>
<dbReference type="EMBL" id="MLAK01000325">
    <property type="protein sequence ID" value="OHT14744.1"/>
    <property type="molecule type" value="Genomic_DNA"/>
</dbReference>
<evidence type="ECO:0000256" key="1">
    <source>
        <dbReference type="SAM" id="MobiDB-lite"/>
    </source>
</evidence>
<comment type="caution">
    <text evidence="2">The sequence shown here is derived from an EMBL/GenBank/DDBJ whole genome shotgun (WGS) entry which is preliminary data.</text>
</comment>
<dbReference type="RefSeq" id="XP_068367880.1">
    <property type="nucleotide sequence ID" value="XM_068491042.1"/>
</dbReference>
<dbReference type="OrthoDB" id="10627189at2759"/>
<feature type="region of interest" description="Disordered" evidence="1">
    <location>
        <begin position="855"/>
        <end position="1004"/>
    </location>
</feature>
<dbReference type="VEuPathDB" id="TrichDB:TRFO_03008"/>
<feature type="compositionally biased region" description="Low complexity" evidence="1">
    <location>
        <begin position="890"/>
        <end position="929"/>
    </location>
</feature>
<dbReference type="AlphaFoldDB" id="A0A1J4KV24"/>
<evidence type="ECO:0000313" key="3">
    <source>
        <dbReference type="Proteomes" id="UP000179807"/>
    </source>
</evidence>
<keyword evidence="3" id="KW-1185">Reference proteome</keyword>
<protein>
    <submittedName>
        <fullName evidence="2">Uncharacterized protein</fullName>
    </submittedName>
</protein>
<proteinExistence type="predicted"/>
<organism evidence="2 3">
    <name type="scientific">Tritrichomonas foetus</name>
    <dbReference type="NCBI Taxonomy" id="1144522"/>
    <lineage>
        <taxon>Eukaryota</taxon>
        <taxon>Metamonada</taxon>
        <taxon>Parabasalia</taxon>
        <taxon>Tritrichomonadida</taxon>
        <taxon>Tritrichomonadidae</taxon>
        <taxon>Tritrichomonas</taxon>
    </lineage>
</organism>
<dbReference type="Proteomes" id="UP000179807">
    <property type="component" value="Unassembled WGS sequence"/>
</dbReference>
<accession>A0A1J4KV24</accession>
<sequence length="1025" mass="118445">MDGVQSVENMINVKNPRPIYDYCRANDIPIAYATDCQITDAQGQQDNFTLVLSRSRLIFLLNKSFGILNVQIYRVISILEIQSFFRVNGNQYNLILKNHEIWTIETDDIEPLVDEIVNLYEKINYGAHKKFRIRIAGFENEKIVKNLMYRPSSHVSIRYEALCALYDQEINNYISQKLEIFEKSNRKLITLSRDAEPIIHPNIISYPLITETTLTIIHFKGLCPNIICKCIYTIMKYSTRLSTVVLEDYPILQFEQLGFDKLKKPTVVSWHFINCFSEQKERINSLLELFVHYSGSIQTFNLERIAFDLEAMKQLDHTLRCANCFLTLEILNLENLEINEIHAQTIFMSLMETISVFPSIVHYKFTTKWASLIQLNQKNLVKSSSLQSLILTGINAINLPEVVFPDSLTNIEFDNCYVTPTSLINIFKSIMKHRRDISLVLRDFVLHHDFWGEFEQEFRKLPKLTNLLELDWSGNPIPETFQNDFQNILLNPDKIRFLDISRCFKTCELSRLSSIIEHLSTSRLWGLDIEGSLTDENYQYGDAIIVLAFQLSNISSLEHLNINYHFFSEETFDMLAMTFKNHLKMLHEILMDGTQISNASVLYKCYTNMINAVMPQQIMRPYHDMKRLMAQCIETDDFTLFRDTMNLTGNPSNRLMRAAFYKHSSELCPEFEEYAKNFSQTANLNIIDDKYNLTQFERCLPRSLNHYKTGLYTPPFRSYQSFLIESPFTDPKIPKNLPKFVFPERLEKYRELKPTLDLFYIDDLKLIQPERVISRYKHLVKPEFANMIDKISQIKSIFDEKCESNDFEDFPKPPMFVSRAAIEFMKKCCVNAMLKNRFGSESNLVRKAGHFHLDQQNVPSSNLNLSRRNKMRHSNVNLTNKIKNTRRNSDSPASISNSISSNNSTNSSKQASNPNSKSNINRNSSINGKSPRRDIPSFRGGIPSPRKEAPSQQNSPRNSSKKGMPSPAKDGPNESPSPKQGDQESAKKGNKPSLPIPAFPKRLSTSKKLFSNIKRAQISPRVSVA</sequence>
<feature type="compositionally biased region" description="Polar residues" evidence="1">
    <location>
        <begin position="855"/>
        <end position="866"/>
    </location>
</feature>
<dbReference type="SUPFAM" id="SSF52047">
    <property type="entry name" value="RNI-like"/>
    <property type="match status" value="1"/>
</dbReference>
<dbReference type="GeneID" id="94825746"/>
<reference evidence="2" key="1">
    <citation type="submission" date="2016-10" db="EMBL/GenBank/DDBJ databases">
        <authorList>
            <person name="Benchimol M."/>
            <person name="Almeida L.G."/>
            <person name="Vasconcelos A.T."/>
            <person name="Perreira-Neves A."/>
            <person name="Rosa I.A."/>
            <person name="Tasca T."/>
            <person name="Bogo M.R."/>
            <person name="de Souza W."/>
        </authorList>
    </citation>
    <scope>NUCLEOTIDE SEQUENCE [LARGE SCALE GENOMIC DNA]</scope>
    <source>
        <strain evidence="2">K</strain>
    </source>
</reference>
<name>A0A1J4KV24_9EUKA</name>
<evidence type="ECO:0000313" key="2">
    <source>
        <dbReference type="EMBL" id="OHT14744.1"/>
    </source>
</evidence>
<gene>
    <name evidence="2" type="ORF">TRFO_03008</name>
</gene>
<dbReference type="InterPro" id="IPR032675">
    <property type="entry name" value="LRR_dom_sf"/>
</dbReference>